<dbReference type="Proteomes" id="UP000001542">
    <property type="component" value="Unassembled WGS sequence"/>
</dbReference>
<organism evidence="1 2">
    <name type="scientific">Trichomonas vaginalis (strain ATCC PRA-98 / G3)</name>
    <dbReference type="NCBI Taxonomy" id="412133"/>
    <lineage>
        <taxon>Eukaryota</taxon>
        <taxon>Metamonada</taxon>
        <taxon>Parabasalia</taxon>
        <taxon>Trichomonadida</taxon>
        <taxon>Trichomonadidae</taxon>
        <taxon>Trichomonas</taxon>
    </lineage>
</organism>
<name>A2EMU0_TRIV3</name>
<sequence length="153" mass="17146">MFNICYKSYYFLHCSSRVSRGFNFANHLNESTFANNDDNNGQGVVSSNQRGNIIVNAINNSYNTGRHPGLHIFDSTGIAVAKYSAYLQNGNYLEYVITNEIGKAHFHHLNVISNKVGLWPLIASLKVGNSLNIEDSIICDNDVKSQIFNAYDY</sequence>
<dbReference type="VEuPathDB" id="TrichDB:TVAG_053370"/>
<dbReference type="InParanoid" id="A2EMU0"/>
<dbReference type="RefSeq" id="XP_001318236.1">
    <property type="nucleotide sequence ID" value="XM_001318201.1"/>
</dbReference>
<proteinExistence type="predicted"/>
<reference evidence="1" key="1">
    <citation type="submission" date="2006-10" db="EMBL/GenBank/DDBJ databases">
        <authorList>
            <person name="Amadeo P."/>
            <person name="Zhao Q."/>
            <person name="Wortman J."/>
            <person name="Fraser-Liggett C."/>
            <person name="Carlton J."/>
        </authorList>
    </citation>
    <scope>NUCLEOTIDE SEQUENCE</scope>
    <source>
        <strain evidence="1">G3</strain>
    </source>
</reference>
<keyword evidence="2" id="KW-1185">Reference proteome</keyword>
<evidence type="ECO:0000313" key="1">
    <source>
        <dbReference type="EMBL" id="EAY06013.1"/>
    </source>
</evidence>
<dbReference type="EMBL" id="DS113434">
    <property type="protein sequence ID" value="EAY06013.1"/>
    <property type="molecule type" value="Genomic_DNA"/>
</dbReference>
<evidence type="ECO:0000313" key="2">
    <source>
        <dbReference type="Proteomes" id="UP000001542"/>
    </source>
</evidence>
<accession>A2EMU0</accession>
<gene>
    <name evidence="1" type="ORF">TVAG_053370</name>
</gene>
<reference evidence="1" key="2">
    <citation type="journal article" date="2007" name="Science">
        <title>Draft genome sequence of the sexually transmitted pathogen Trichomonas vaginalis.</title>
        <authorList>
            <person name="Carlton J.M."/>
            <person name="Hirt R.P."/>
            <person name="Silva J.C."/>
            <person name="Delcher A.L."/>
            <person name="Schatz M."/>
            <person name="Zhao Q."/>
            <person name="Wortman J.R."/>
            <person name="Bidwell S.L."/>
            <person name="Alsmark U.C.M."/>
            <person name="Besteiro S."/>
            <person name="Sicheritz-Ponten T."/>
            <person name="Noel C.J."/>
            <person name="Dacks J.B."/>
            <person name="Foster P.G."/>
            <person name="Simillion C."/>
            <person name="Van de Peer Y."/>
            <person name="Miranda-Saavedra D."/>
            <person name="Barton G.J."/>
            <person name="Westrop G.D."/>
            <person name="Mueller S."/>
            <person name="Dessi D."/>
            <person name="Fiori P.L."/>
            <person name="Ren Q."/>
            <person name="Paulsen I."/>
            <person name="Zhang H."/>
            <person name="Bastida-Corcuera F.D."/>
            <person name="Simoes-Barbosa A."/>
            <person name="Brown M.T."/>
            <person name="Hayes R.D."/>
            <person name="Mukherjee M."/>
            <person name="Okumura C.Y."/>
            <person name="Schneider R."/>
            <person name="Smith A.J."/>
            <person name="Vanacova S."/>
            <person name="Villalvazo M."/>
            <person name="Haas B.J."/>
            <person name="Pertea M."/>
            <person name="Feldblyum T.V."/>
            <person name="Utterback T.R."/>
            <person name="Shu C.L."/>
            <person name="Osoegawa K."/>
            <person name="de Jong P.J."/>
            <person name="Hrdy I."/>
            <person name="Horvathova L."/>
            <person name="Zubacova Z."/>
            <person name="Dolezal P."/>
            <person name="Malik S.B."/>
            <person name="Logsdon J.M. Jr."/>
            <person name="Henze K."/>
            <person name="Gupta A."/>
            <person name="Wang C.C."/>
            <person name="Dunne R.L."/>
            <person name="Upcroft J.A."/>
            <person name="Upcroft P."/>
            <person name="White O."/>
            <person name="Salzberg S.L."/>
            <person name="Tang P."/>
            <person name="Chiu C.-H."/>
            <person name="Lee Y.-S."/>
            <person name="Embley T.M."/>
            <person name="Coombs G.H."/>
            <person name="Mottram J.C."/>
            <person name="Tachezy J."/>
            <person name="Fraser-Liggett C.M."/>
            <person name="Johnson P.J."/>
        </authorList>
    </citation>
    <scope>NUCLEOTIDE SEQUENCE [LARGE SCALE GENOMIC DNA]</scope>
    <source>
        <strain evidence="1">G3</strain>
    </source>
</reference>
<protein>
    <submittedName>
        <fullName evidence="1">Uncharacterized protein</fullName>
    </submittedName>
</protein>
<dbReference type="VEuPathDB" id="TrichDB:TVAGG3_0755020"/>
<dbReference type="AlphaFoldDB" id="A2EMU0"/>
<dbReference type="KEGG" id="tva:4763887"/>